<protein>
    <recommendedName>
        <fullName evidence="8 9">7-methyl-GTP pyrophosphatase</fullName>
        <shortName evidence="9">m(7)GTP pyrophosphatase</shortName>
        <ecNumber evidence="9">3.6.1.-</ecNumber>
    </recommendedName>
</protein>
<dbReference type="KEGG" id="txa:HQN79_04710"/>
<dbReference type="HAMAP" id="MF_00528">
    <property type="entry name" value="Maf"/>
    <property type="match status" value="1"/>
</dbReference>
<evidence type="ECO:0000256" key="8">
    <source>
        <dbReference type="ARBA" id="ARBA00068163"/>
    </source>
</evidence>
<dbReference type="Pfam" id="PF02545">
    <property type="entry name" value="Maf"/>
    <property type="match status" value="1"/>
</dbReference>
<dbReference type="EMBL" id="CP054020">
    <property type="protein sequence ID" value="QKI88918.1"/>
    <property type="molecule type" value="Genomic_DNA"/>
</dbReference>
<feature type="site" description="Important for substrate specificity" evidence="9">
    <location>
        <position position="32"/>
    </location>
</feature>
<feature type="compositionally biased region" description="Polar residues" evidence="10">
    <location>
        <begin position="1"/>
        <end position="18"/>
    </location>
</feature>
<dbReference type="EC" id="3.6.1.-" evidence="9"/>
<comment type="caution">
    <text evidence="9">Lacks conserved residue(s) required for the propagation of feature annotation.</text>
</comment>
<dbReference type="InterPro" id="IPR029001">
    <property type="entry name" value="ITPase-like_fam"/>
</dbReference>
<dbReference type="SUPFAM" id="SSF52972">
    <property type="entry name" value="ITPase-like"/>
    <property type="match status" value="1"/>
</dbReference>
<dbReference type="RefSeq" id="WP_173284568.1">
    <property type="nucleotide sequence ID" value="NZ_CP054020.1"/>
</dbReference>
<evidence type="ECO:0000256" key="2">
    <source>
        <dbReference type="ARBA" id="ARBA00022490"/>
    </source>
</evidence>
<evidence type="ECO:0000256" key="9">
    <source>
        <dbReference type="HAMAP-Rule" id="MF_00528"/>
    </source>
</evidence>
<keyword evidence="4 9" id="KW-0546">Nucleotide metabolism</keyword>
<name>A0A7D4NY09_9GAMM</name>
<feature type="region of interest" description="Disordered" evidence="10">
    <location>
        <begin position="1"/>
        <end position="22"/>
    </location>
</feature>
<dbReference type="PANTHER" id="PTHR43213">
    <property type="entry name" value="BIFUNCTIONAL DTTP/UTP PYROPHOSPHATASE/METHYLTRANSFERASE PROTEIN-RELATED"/>
    <property type="match status" value="1"/>
</dbReference>
<accession>A0A7D4NY09</accession>
<evidence type="ECO:0000256" key="3">
    <source>
        <dbReference type="ARBA" id="ARBA00022801"/>
    </source>
</evidence>
<comment type="subcellular location">
    <subcellularLocation>
        <location evidence="1 9">Cytoplasm</location>
    </subcellularLocation>
</comment>
<dbReference type="GO" id="GO:0047429">
    <property type="term" value="F:nucleoside triphosphate diphosphatase activity"/>
    <property type="evidence" value="ECO:0007669"/>
    <property type="project" value="InterPro"/>
</dbReference>
<proteinExistence type="inferred from homology"/>
<dbReference type="InterPro" id="IPR003697">
    <property type="entry name" value="Maf-like"/>
</dbReference>
<evidence type="ECO:0000256" key="7">
    <source>
        <dbReference type="ARBA" id="ARBA00060749"/>
    </source>
</evidence>
<dbReference type="CDD" id="cd00555">
    <property type="entry name" value="Maf"/>
    <property type="match status" value="1"/>
</dbReference>
<comment type="function">
    <text evidence="6 9">Nucleoside triphosphate pyrophosphatase that hydrolyzes 7-methyl-GTP (m(7)GTP). May have a dual role in cell division arrest and in preventing the incorporation of modified nucleotides into cellular nucleic acids.</text>
</comment>
<dbReference type="AlphaFoldDB" id="A0A7D4NY09"/>
<comment type="catalytic activity">
    <reaction evidence="5 9">
        <text>N(7)-methyl-GTP + H2O = N(7)-methyl-GMP + diphosphate + H(+)</text>
        <dbReference type="Rhea" id="RHEA:58744"/>
        <dbReference type="ChEBI" id="CHEBI:15377"/>
        <dbReference type="ChEBI" id="CHEBI:15378"/>
        <dbReference type="ChEBI" id="CHEBI:33019"/>
        <dbReference type="ChEBI" id="CHEBI:58285"/>
        <dbReference type="ChEBI" id="CHEBI:87133"/>
    </reaction>
</comment>
<evidence type="ECO:0000256" key="4">
    <source>
        <dbReference type="ARBA" id="ARBA00023080"/>
    </source>
</evidence>
<evidence type="ECO:0000256" key="10">
    <source>
        <dbReference type="SAM" id="MobiDB-lite"/>
    </source>
</evidence>
<organism evidence="11 12">
    <name type="scientific">Thiomicrorhabdus xiamenensis</name>
    <dbReference type="NCBI Taxonomy" id="2739063"/>
    <lineage>
        <taxon>Bacteria</taxon>
        <taxon>Pseudomonadati</taxon>
        <taxon>Pseudomonadota</taxon>
        <taxon>Gammaproteobacteria</taxon>
        <taxon>Thiotrichales</taxon>
        <taxon>Piscirickettsiaceae</taxon>
        <taxon>Thiomicrorhabdus</taxon>
    </lineage>
</organism>
<feature type="active site" description="Proton acceptor" evidence="9">
    <location>
        <position position="89"/>
    </location>
</feature>
<dbReference type="Gene3D" id="3.90.950.10">
    <property type="match status" value="1"/>
</dbReference>
<dbReference type="PIRSF" id="PIRSF006305">
    <property type="entry name" value="Maf"/>
    <property type="match status" value="1"/>
</dbReference>
<evidence type="ECO:0000256" key="5">
    <source>
        <dbReference type="ARBA" id="ARBA00050213"/>
    </source>
</evidence>
<dbReference type="GO" id="GO:0009117">
    <property type="term" value="P:nucleotide metabolic process"/>
    <property type="evidence" value="ECO:0007669"/>
    <property type="project" value="UniProtKB-KW"/>
</dbReference>
<keyword evidence="3 9" id="KW-0378">Hydrolase</keyword>
<keyword evidence="12" id="KW-1185">Reference proteome</keyword>
<evidence type="ECO:0000256" key="6">
    <source>
        <dbReference type="ARBA" id="ARBA00053369"/>
    </source>
</evidence>
<evidence type="ECO:0000256" key="1">
    <source>
        <dbReference type="ARBA" id="ARBA00004496"/>
    </source>
</evidence>
<dbReference type="NCBIfam" id="TIGR00172">
    <property type="entry name" value="maf"/>
    <property type="match status" value="1"/>
</dbReference>
<feature type="site" description="Important for substrate specificity" evidence="9">
    <location>
        <position position="174"/>
    </location>
</feature>
<feature type="site" description="Important for substrate specificity" evidence="9">
    <location>
        <position position="90"/>
    </location>
</feature>
<keyword evidence="2 9" id="KW-0963">Cytoplasm</keyword>
<sequence length="215" mass="23680">MQDTHGLSTINSQTNPDSNGLPPIILGSTSIFRKQMLEKLHLPFDTDKPEVDETPLQGERPEAMVARLSLAKAQAVAGKHPDALIIGSDQCAVFDNHPIGKPHTFAVAQQQLRQFSGQSITFYTGLVVINGQTGKTYQKMDTTVVHFRELSDNVIDNYLTIEQPLNCAGSFKSEGLGVTLFQRIDSRDPNALIGLPLMDLTDIFYQMGYPLPLKP</sequence>
<evidence type="ECO:0000313" key="12">
    <source>
        <dbReference type="Proteomes" id="UP000504724"/>
    </source>
</evidence>
<dbReference type="GO" id="GO:0005737">
    <property type="term" value="C:cytoplasm"/>
    <property type="evidence" value="ECO:0007669"/>
    <property type="project" value="UniProtKB-SubCell"/>
</dbReference>
<gene>
    <name evidence="11" type="primary">maf</name>
    <name evidence="11" type="ORF">HQN79_04710</name>
</gene>
<reference evidence="11 12" key="1">
    <citation type="submission" date="2020-05" db="EMBL/GenBank/DDBJ databases">
        <title>Thiomicrorhabdus sediminis sp.nov. and Thiomicrorhabdus xiamenensis sp.nov., novel sulfur-oxidizing bacteria isolated from coastal sediment.</title>
        <authorList>
            <person name="Liu X."/>
        </authorList>
    </citation>
    <scope>NUCLEOTIDE SEQUENCE [LARGE SCALE GENOMIC DNA]</scope>
    <source>
        <strain evidence="11 12">G2</strain>
    </source>
</reference>
<dbReference type="FunFam" id="3.90.950.10:FF:000005">
    <property type="entry name" value="7-methyl-GTP pyrophosphatase"/>
    <property type="match status" value="1"/>
</dbReference>
<evidence type="ECO:0000313" key="11">
    <source>
        <dbReference type="EMBL" id="QKI88918.1"/>
    </source>
</evidence>
<dbReference type="PANTHER" id="PTHR43213:SF10">
    <property type="entry name" value="7-METHYL-GTP PYROPHOSPHATASE"/>
    <property type="match status" value="1"/>
</dbReference>
<comment type="similarity">
    <text evidence="7 9">Belongs to the Maf family. YceF subfamily.</text>
</comment>
<comment type="cofactor">
    <cofactor evidence="9">
        <name>a divalent metal cation</name>
        <dbReference type="ChEBI" id="CHEBI:60240"/>
    </cofactor>
</comment>
<dbReference type="Proteomes" id="UP000504724">
    <property type="component" value="Chromosome"/>
</dbReference>